<accession>A0ABU7S371</accession>
<evidence type="ECO:0000256" key="1">
    <source>
        <dbReference type="SAM" id="MobiDB-lite"/>
    </source>
</evidence>
<dbReference type="InterPro" id="IPR050792">
    <property type="entry name" value="ADP-ribosylglycohydrolase"/>
</dbReference>
<evidence type="ECO:0000313" key="3">
    <source>
        <dbReference type="Proteomes" id="UP001332243"/>
    </source>
</evidence>
<feature type="region of interest" description="Disordered" evidence="1">
    <location>
        <begin position="306"/>
        <end position="325"/>
    </location>
</feature>
<dbReference type="SUPFAM" id="SSF101478">
    <property type="entry name" value="ADP-ribosylglycohydrolase"/>
    <property type="match status" value="1"/>
</dbReference>
<dbReference type="EMBL" id="JAZGQK010000035">
    <property type="protein sequence ID" value="MEE6263243.1"/>
    <property type="molecule type" value="Genomic_DNA"/>
</dbReference>
<dbReference type="InterPro" id="IPR036705">
    <property type="entry name" value="Ribosyl_crysJ1_sf"/>
</dbReference>
<sequence>MISREHTTPQDLCRDSLDGLSVGDALGAQFFVPGTSVADLRAGRPPEPVWPWTDDTEMACALVAELGADGRVDQDRLAAAFATRFDPYRGYGGGAVVILRQIANGGDWRDVSRAAFDGQGSMGNGAAMRVAPLGAFHAGDSRSAALEAMRSAEVTHAHAEGILGAAAVAVAAAEAGWARQVRDRPEPAALLDAVLGYLIDSRVRTGIERARRILGAEVAEAAYELGNGAQVLAQDTVPFALWVAATWLDDFPSAILACVEAGGDVDTTAAIVGGVVATYTGRGPNGIPATWLARREPLPDLVAVARPLSSATRRPDGPVNGRRPG</sequence>
<reference evidence="2 3" key="1">
    <citation type="submission" date="2024-01" db="EMBL/GenBank/DDBJ databases">
        <title>Genome insights into Plantactinospora sonchi sp. nov.</title>
        <authorList>
            <person name="Wang L."/>
        </authorList>
    </citation>
    <scope>NUCLEOTIDE SEQUENCE [LARGE SCALE GENOMIC DNA]</scope>
    <source>
        <strain evidence="2 3">NEAU-QY2</strain>
    </source>
</reference>
<dbReference type="RefSeq" id="WP_331218180.1">
    <property type="nucleotide sequence ID" value="NZ_JAZGQK010000035.1"/>
</dbReference>
<dbReference type="InterPro" id="IPR005502">
    <property type="entry name" value="Ribosyl_crysJ1"/>
</dbReference>
<dbReference type="Pfam" id="PF03747">
    <property type="entry name" value="ADP_ribosyl_GH"/>
    <property type="match status" value="1"/>
</dbReference>
<dbReference type="Proteomes" id="UP001332243">
    <property type="component" value="Unassembled WGS sequence"/>
</dbReference>
<proteinExistence type="predicted"/>
<dbReference type="PANTHER" id="PTHR16222">
    <property type="entry name" value="ADP-RIBOSYLGLYCOHYDROLASE"/>
    <property type="match status" value="1"/>
</dbReference>
<gene>
    <name evidence="2" type="ORF">V1633_32670</name>
</gene>
<protein>
    <submittedName>
        <fullName evidence="2">ADP-ribosylglycohydrolase family protein</fullName>
    </submittedName>
</protein>
<comment type="caution">
    <text evidence="2">The sequence shown here is derived from an EMBL/GenBank/DDBJ whole genome shotgun (WGS) entry which is preliminary data.</text>
</comment>
<organism evidence="2 3">
    <name type="scientific">Plantactinospora sonchi</name>
    <dbReference type="NCBI Taxonomy" id="1544735"/>
    <lineage>
        <taxon>Bacteria</taxon>
        <taxon>Bacillati</taxon>
        <taxon>Actinomycetota</taxon>
        <taxon>Actinomycetes</taxon>
        <taxon>Micromonosporales</taxon>
        <taxon>Micromonosporaceae</taxon>
        <taxon>Plantactinospora</taxon>
    </lineage>
</organism>
<name>A0ABU7S371_9ACTN</name>
<evidence type="ECO:0000313" key="2">
    <source>
        <dbReference type="EMBL" id="MEE6263243.1"/>
    </source>
</evidence>
<keyword evidence="3" id="KW-1185">Reference proteome</keyword>
<dbReference type="PANTHER" id="PTHR16222:SF12">
    <property type="entry name" value="ADP-RIBOSYLGLYCOHYDROLASE-RELATED"/>
    <property type="match status" value="1"/>
</dbReference>
<dbReference type="Gene3D" id="1.10.4080.10">
    <property type="entry name" value="ADP-ribosylation/Crystallin J1"/>
    <property type="match status" value="1"/>
</dbReference>